<keyword evidence="2 5" id="KW-0645">Protease</keyword>
<dbReference type="PANTHER" id="PTHR10183">
    <property type="entry name" value="CALPAIN"/>
    <property type="match status" value="1"/>
</dbReference>
<protein>
    <recommendedName>
        <fullName evidence="6">Calpain catalytic domain-containing protein</fullName>
    </recommendedName>
</protein>
<dbReference type="Pfam" id="PF00648">
    <property type="entry name" value="Peptidase_C2"/>
    <property type="match status" value="1"/>
</dbReference>
<dbReference type="InterPro" id="IPR022684">
    <property type="entry name" value="Calpain_cysteine_protease"/>
</dbReference>
<feature type="domain" description="Calpain catalytic" evidence="6">
    <location>
        <begin position="30"/>
        <end position="339"/>
    </location>
</feature>
<accession>A0ABR2J2G6</accession>
<keyword evidence="8" id="KW-1185">Reference proteome</keyword>
<comment type="caution">
    <text evidence="7">The sequence shown here is derived from an EMBL/GenBank/DDBJ whole genome shotgun (WGS) entry which is preliminary data.</text>
</comment>
<evidence type="ECO:0000256" key="4">
    <source>
        <dbReference type="ARBA" id="ARBA00022807"/>
    </source>
</evidence>
<dbReference type="Proteomes" id="UP001470230">
    <property type="component" value="Unassembled WGS sequence"/>
</dbReference>
<dbReference type="Gene3D" id="3.90.70.10">
    <property type="entry name" value="Cysteine proteinases"/>
    <property type="match status" value="1"/>
</dbReference>
<comment type="similarity">
    <text evidence="1">Belongs to the peptidase C2 family.</text>
</comment>
<evidence type="ECO:0000256" key="5">
    <source>
        <dbReference type="PROSITE-ProRule" id="PRU00239"/>
    </source>
</evidence>
<evidence type="ECO:0000256" key="3">
    <source>
        <dbReference type="ARBA" id="ARBA00022801"/>
    </source>
</evidence>
<keyword evidence="4 5" id="KW-0788">Thiol protease</keyword>
<dbReference type="SUPFAM" id="SSF54001">
    <property type="entry name" value="Cysteine proteinases"/>
    <property type="match status" value="1"/>
</dbReference>
<feature type="active site" evidence="5">
    <location>
        <position position="263"/>
    </location>
</feature>
<organism evidence="7 8">
    <name type="scientific">Tritrichomonas musculus</name>
    <dbReference type="NCBI Taxonomy" id="1915356"/>
    <lineage>
        <taxon>Eukaryota</taxon>
        <taxon>Metamonada</taxon>
        <taxon>Parabasalia</taxon>
        <taxon>Tritrichomonadida</taxon>
        <taxon>Tritrichomonadidae</taxon>
        <taxon>Tritrichomonas</taxon>
    </lineage>
</organism>
<gene>
    <name evidence="7" type="ORF">M9Y10_007380</name>
</gene>
<dbReference type="InterPro" id="IPR038765">
    <property type="entry name" value="Papain-like_cys_pep_sf"/>
</dbReference>
<feature type="active site" evidence="5">
    <location>
        <position position="87"/>
    </location>
</feature>
<dbReference type="PRINTS" id="PR00704">
    <property type="entry name" value="CALPAIN"/>
</dbReference>
<name>A0ABR2J2G6_9EUKA</name>
<evidence type="ECO:0000256" key="1">
    <source>
        <dbReference type="ARBA" id="ARBA00007623"/>
    </source>
</evidence>
<proteinExistence type="inferred from homology"/>
<feature type="active site" evidence="5">
    <location>
        <position position="283"/>
    </location>
</feature>
<reference evidence="7 8" key="1">
    <citation type="submission" date="2024-04" db="EMBL/GenBank/DDBJ databases">
        <title>Tritrichomonas musculus Genome.</title>
        <authorList>
            <person name="Alves-Ferreira E."/>
            <person name="Grigg M."/>
            <person name="Lorenzi H."/>
            <person name="Galac M."/>
        </authorList>
    </citation>
    <scope>NUCLEOTIDE SEQUENCE [LARGE SCALE GENOMIC DNA]</scope>
    <source>
        <strain evidence="7 8">EAF2021</strain>
    </source>
</reference>
<dbReference type="EMBL" id="JAPFFF010000013">
    <property type="protein sequence ID" value="KAK8871643.1"/>
    <property type="molecule type" value="Genomic_DNA"/>
</dbReference>
<dbReference type="SMART" id="SM00230">
    <property type="entry name" value="CysPc"/>
    <property type="match status" value="1"/>
</dbReference>
<evidence type="ECO:0000313" key="7">
    <source>
        <dbReference type="EMBL" id="KAK8871643.1"/>
    </source>
</evidence>
<keyword evidence="3 5" id="KW-0378">Hydrolase</keyword>
<evidence type="ECO:0000259" key="6">
    <source>
        <dbReference type="PROSITE" id="PS50203"/>
    </source>
</evidence>
<evidence type="ECO:0000256" key="2">
    <source>
        <dbReference type="ARBA" id="ARBA00022670"/>
    </source>
</evidence>
<evidence type="ECO:0000313" key="8">
    <source>
        <dbReference type="Proteomes" id="UP001470230"/>
    </source>
</evidence>
<dbReference type="InterPro" id="IPR001300">
    <property type="entry name" value="Peptidase_C2_calpain_cat"/>
</dbReference>
<dbReference type="PANTHER" id="PTHR10183:SF379">
    <property type="entry name" value="CALPAIN-5"/>
    <property type="match status" value="1"/>
</dbReference>
<sequence>MKCKKEYDDFVEEAKKYENVLIKYKNTGEVFVDPNFHPSKKVRENINKRYLKKSKYWKRIDDIYPAPLFQKDLIKPEYVNQGKLCDCYLICALSQIAIHPHLVPLLFDTDTPNRILGCVPNSINIKCGAVVIYFICFGRRTPVLIDTFMPIHRNGTLRFSCPSSRSASPWFCLVEKAFAKLNGSYSNINWGYFEESVYSFFKYYPTVKKISKLNKPPKIDKMSVFDRIMKYYEQGAVMSAGINVYKTKATIRKLKKNKLLYGHCYTILKVKEFEGKRLICIQNPWGGFEWKGDWSKRSNLWTPELRKEFNVTQKENGIFWMDEKDFCKYFTTLRICKPILPNWHCKQFSIEAKPNFHEVTNVLPFLNKKTYYALKVVDEIPNFSECRFRIIVECRIRPIMNSVLVWNKFPLFTIMLAHLNGKKLNWSNFNYSKIKEFDKRDIISSIKFDVNSNDDVITLSLYRSSKSIMVEDFFVTVCSEYNFDLYNIDDPTHLLPEIEKNKSLFDVFSNNDDDDEVVNNNGTTMANN</sequence>
<dbReference type="PROSITE" id="PS50203">
    <property type="entry name" value="CALPAIN_CAT"/>
    <property type="match status" value="1"/>
</dbReference>